<dbReference type="Proteomes" id="UP001236014">
    <property type="component" value="Chromosome"/>
</dbReference>
<evidence type="ECO:0000313" key="2">
    <source>
        <dbReference type="Proteomes" id="UP001236014"/>
    </source>
</evidence>
<reference evidence="1 2" key="1">
    <citation type="submission" date="2023-06" db="EMBL/GenBank/DDBJ databases">
        <authorList>
            <person name="Oyuntsetseg B."/>
            <person name="Kim S.B."/>
        </authorList>
    </citation>
    <scope>NUCLEOTIDE SEQUENCE [LARGE SCALE GENOMIC DNA]</scope>
    <source>
        <strain evidence="1 2">2-15</strain>
    </source>
</reference>
<dbReference type="KEGG" id="acab:QRX50_42285"/>
<dbReference type="AlphaFoldDB" id="A0A9Y2IEE5"/>
<protein>
    <submittedName>
        <fullName evidence="1">Uncharacterized protein</fullName>
    </submittedName>
</protein>
<keyword evidence="2" id="KW-1185">Reference proteome</keyword>
<sequence length="130" mass="14399">MTIWNDVISFVRLRYEVLEDHDGWLRFRLPTDDGRSQQATVHLLPDHGGVAWAELSSPVGWADRVDLRRLLELVGESGVGGAAVVDGVALIKHAVPLASLDIEDELDRPLRALVARADQLEHELGQGDEF</sequence>
<name>A0A9Y2IEE5_9PSEU</name>
<evidence type="ECO:0000313" key="1">
    <source>
        <dbReference type="EMBL" id="WIX77959.1"/>
    </source>
</evidence>
<accession>A0A9Y2IEE5</accession>
<dbReference type="EMBL" id="CP127294">
    <property type="protein sequence ID" value="WIX77959.1"/>
    <property type="molecule type" value="Genomic_DNA"/>
</dbReference>
<dbReference type="RefSeq" id="WP_285968693.1">
    <property type="nucleotide sequence ID" value="NZ_CP127294.1"/>
</dbReference>
<gene>
    <name evidence="1" type="ORF">QRX50_42285</name>
</gene>
<proteinExistence type="predicted"/>
<organism evidence="1 2">
    <name type="scientific">Amycolatopsis carbonis</name>
    <dbReference type="NCBI Taxonomy" id="715471"/>
    <lineage>
        <taxon>Bacteria</taxon>
        <taxon>Bacillati</taxon>
        <taxon>Actinomycetota</taxon>
        <taxon>Actinomycetes</taxon>
        <taxon>Pseudonocardiales</taxon>
        <taxon>Pseudonocardiaceae</taxon>
        <taxon>Amycolatopsis</taxon>
    </lineage>
</organism>